<dbReference type="OrthoDB" id="3259324at2759"/>
<protein>
    <recommendedName>
        <fullName evidence="5">Amino acid transporter transmembrane domain-containing protein</fullName>
    </recommendedName>
</protein>
<evidence type="ECO:0000313" key="4">
    <source>
        <dbReference type="Proteomes" id="UP000184267"/>
    </source>
</evidence>
<accession>A0A1M2VPA0</accession>
<keyword evidence="2" id="KW-0812">Transmembrane</keyword>
<dbReference type="EMBL" id="MNAD01000917">
    <property type="protein sequence ID" value="OJT09431.1"/>
    <property type="molecule type" value="Genomic_DNA"/>
</dbReference>
<feature type="transmembrane region" description="Helical" evidence="2">
    <location>
        <begin position="405"/>
        <end position="425"/>
    </location>
</feature>
<keyword evidence="2" id="KW-0472">Membrane</keyword>
<keyword evidence="2" id="KW-1133">Transmembrane helix</keyword>
<dbReference type="AlphaFoldDB" id="A0A1M2VPA0"/>
<feature type="compositionally biased region" description="Basic and acidic residues" evidence="1">
    <location>
        <begin position="449"/>
        <end position="458"/>
    </location>
</feature>
<dbReference type="Proteomes" id="UP000184267">
    <property type="component" value="Unassembled WGS sequence"/>
</dbReference>
<dbReference type="STRING" id="154538.A0A1M2VPA0"/>
<organism evidence="3 4">
    <name type="scientific">Trametes pubescens</name>
    <name type="common">White-rot fungus</name>
    <dbReference type="NCBI Taxonomy" id="154538"/>
    <lineage>
        <taxon>Eukaryota</taxon>
        <taxon>Fungi</taxon>
        <taxon>Dikarya</taxon>
        <taxon>Basidiomycota</taxon>
        <taxon>Agaricomycotina</taxon>
        <taxon>Agaricomycetes</taxon>
        <taxon>Polyporales</taxon>
        <taxon>Polyporaceae</taxon>
        <taxon>Trametes</taxon>
    </lineage>
</organism>
<feature type="compositionally biased region" description="Low complexity" evidence="1">
    <location>
        <begin position="8"/>
        <end position="21"/>
    </location>
</feature>
<feature type="transmembrane region" description="Helical" evidence="2">
    <location>
        <begin position="105"/>
        <end position="123"/>
    </location>
</feature>
<comment type="caution">
    <text evidence="3">The sequence shown here is derived from an EMBL/GenBank/DDBJ whole genome shotgun (WGS) entry which is preliminary data.</text>
</comment>
<feature type="transmembrane region" description="Helical" evidence="2">
    <location>
        <begin position="346"/>
        <end position="370"/>
    </location>
</feature>
<feature type="transmembrane region" description="Helical" evidence="2">
    <location>
        <begin position="164"/>
        <end position="183"/>
    </location>
</feature>
<feature type="region of interest" description="Disordered" evidence="1">
    <location>
        <begin position="1"/>
        <end position="25"/>
    </location>
</feature>
<feature type="region of interest" description="Disordered" evidence="1">
    <location>
        <begin position="439"/>
        <end position="458"/>
    </location>
</feature>
<evidence type="ECO:0000313" key="3">
    <source>
        <dbReference type="EMBL" id="OJT09431.1"/>
    </source>
</evidence>
<feature type="transmembrane region" description="Helical" evidence="2">
    <location>
        <begin position="475"/>
        <end position="497"/>
    </location>
</feature>
<keyword evidence="4" id="KW-1185">Reference proteome</keyword>
<reference evidence="3 4" key="1">
    <citation type="submission" date="2016-10" db="EMBL/GenBank/DDBJ databases">
        <title>Genome sequence of the basidiomycete white-rot fungus Trametes pubescens.</title>
        <authorList>
            <person name="Makela M.R."/>
            <person name="Granchi Z."/>
            <person name="Peng M."/>
            <person name="De Vries R.P."/>
            <person name="Grigoriev I."/>
            <person name="Riley R."/>
            <person name="Hilden K."/>
        </authorList>
    </citation>
    <scope>NUCLEOTIDE SEQUENCE [LARGE SCALE GENOMIC DNA]</scope>
    <source>
        <strain evidence="3 4">FBCC735</strain>
    </source>
</reference>
<feature type="transmembrane region" description="Helical" evidence="2">
    <location>
        <begin position="195"/>
        <end position="216"/>
    </location>
</feature>
<feature type="transmembrane region" description="Helical" evidence="2">
    <location>
        <begin position="382"/>
        <end position="399"/>
    </location>
</feature>
<feature type="transmembrane region" description="Helical" evidence="2">
    <location>
        <begin position="228"/>
        <end position="248"/>
    </location>
</feature>
<feature type="transmembrane region" description="Helical" evidence="2">
    <location>
        <begin position="268"/>
        <end position="286"/>
    </location>
</feature>
<evidence type="ECO:0000256" key="1">
    <source>
        <dbReference type="SAM" id="MobiDB-lite"/>
    </source>
</evidence>
<name>A0A1M2VPA0_TRAPU</name>
<evidence type="ECO:0008006" key="5">
    <source>
        <dbReference type="Google" id="ProtNLM"/>
    </source>
</evidence>
<proteinExistence type="predicted"/>
<evidence type="ECO:0000256" key="2">
    <source>
        <dbReference type="SAM" id="Phobius"/>
    </source>
</evidence>
<gene>
    <name evidence="3" type="ORF">TRAPUB_14094</name>
</gene>
<dbReference type="OMA" id="IWYMLAR"/>
<feature type="compositionally biased region" description="Pro residues" evidence="1">
    <location>
        <begin position="439"/>
        <end position="448"/>
    </location>
</feature>
<feature type="transmembrane region" description="Helical" evidence="2">
    <location>
        <begin position="307"/>
        <end position="326"/>
    </location>
</feature>
<sequence>MPSPPGSPRSSTSTDSFASGRQSPLGGFDSSAALILVSDAEDTPANTSFGFSSDDDDADDLDQSDLQLDRLRGSAVPPLSSVSVFLYLLAPYLKLGALLVPEAGVLGKTGVLAVVVFAVLSAFTRQIWYMLARYVRRADLEEIVLETFARGRGKERRRSVLRQLVRFFVGALRVSTAVLYLRFSVDCLLPFVPDALAVPSRIITTLVFAAFIAPLYSSRSLESRGVVYASWFSIVAYAAWFSCTAYMHAKDMLVPVGDSATLGKLWQGIPVVAFTFSTWWTVPLYASLKGTSQPMTPKPRRAQSFRLLAALSIAIAVAVVLPLVFFDASTPSQIPSVSIKSTSAAFSAAALLLSIPSILVTTPALPIPISIRRSTNFPLSKVLIYVITICLAILPASITRFGSDLILILAFLSTFVVPAFIHITIHNFRRPLSIVIPPATPNPNAPRPEPSDSRHDELLQRKERTLQRRRLGRRLIWDVGVWVLLVPVGGGGVAWAVGRMADRW</sequence>
<feature type="transmembrane region" description="Helical" evidence="2">
    <location>
        <begin position="75"/>
        <end position="93"/>
    </location>
</feature>